<dbReference type="SMART" id="SM00420">
    <property type="entry name" value="HTH_DEOR"/>
    <property type="match status" value="1"/>
</dbReference>
<dbReference type="InterPro" id="IPR036388">
    <property type="entry name" value="WH-like_DNA-bd_sf"/>
</dbReference>
<proteinExistence type="predicted"/>
<evidence type="ECO:0000256" key="1">
    <source>
        <dbReference type="ARBA" id="ARBA00023015"/>
    </source>
</evidence>
<dbReference type="GO" id="GO:0003677">
    <property type="term" value="F:DNA binding"/>
    <property type="evidence" value="ECO:0007669"/>
    <property type="project" value="UniProtKB-KW"/>
</dbReference>
<keyword evidence="6" id="KW-1185">Reference proteome</keyword>
<dbReference type="SUPFAM" id="SSF46785">
    <property type="entry name" value="Winged helix' DNA-binding domain"/>
    <property type="match status" value="1"/>
</dbReference>
<dbReference type="SUPFAM" id="SSF100950">
    <property type="entry name" value="NagB/RpiA/CoA transferase-like"/>
    <property type="match status" value="1"/>
</dbReference>
<accession>A0AAW5B3S2</accession>
<dbReference type="AlphaFoldDB" id="A0AAW5B3S2"/>
<evidence type="ECO:0000256" key="3">
    <source>
        <dbReference type="ARBA" id="ARBA00023163"/>
    </source>
</evidence>
<dbReference type="GO" id="GO:0003700">
    <property type="term" value="F:DNA-binding transcription factor activity"/>
    <property type="evidence" value="ECO:0007669"/>
    <property type="project" value="InterPro"/>
</dbReference>
<dbReference type="Pfam" id="PF00455">
    <property type="entry name" value="DeoRC"/>
    <property type="match status" value="1"/>
</dbReference>
<evidence type="ECO:0000259" key="4">
    <source>
        <dbReference type="PROSITE" id="PS51000"/>
    </source>
</evidence>
<dbReference type="InterPro" id="IPR037171">
    <property type="entry name" value="NagB/RpiA_transferase-like"/>
</dbReference>
<evidence type="ECO:0000313" key="6">
    <source>
        <dbReference type="Proteomes" id="UP001199631"/>
    </source>
</evidence>
<dbReference type="Proteomes" id="UP001199631">
    <property type="component" value="Unassembled WGS sequence"/>
</dbReference>
<dbReference type="Pfam" id="PF08220">
    <property type="entry name" value="HTH_DeoR"/>
    <property type="match status" value="1"/>
</dbReference>
<gene>
    <name evidence="5" type="ORF">K3T81_08925</name>
</gene>
<dbReference type="PROSITE" id="PS00894">
    <property type="entry name" value="HTH_DEOR_1"/>
    <property type="match status" value="1"/>
</dbReference>
<keyword evidence="2 5" id="KW-0238">DNA-binding</keyword>
<dbReference type="InterPro" id="IPR036390">
    <property type="entry name" value="WH_DNA-bd_sf"/>
</dbReference>
<dbReference type="InterPro" id="IPR018356">
    <property type="entry name" value="Tscrpt_reg_HTH_DeoR_CS"/>
</dbReference>
<keyword evidence="3" id="KW-0804">Transcription</keyword>
<dbReference type="PROSITE" id="PS51000">
    <property type="entry name" value="HTH_DEOR_2"/>
    <property type="match status" value="1"/>
</dbReference>
<dbReference type="SMART" id="SM01134">
    <property type="entry name" value="DeoRC"/>
    <property type="match status" value="1"/>
</dbReference>
<dbReference type="EMBL" id="JAIFZM010000006">
    <property type="protein sequence ID" value="MCG3419273.1"/>
    <property type="molecule type" value="Genomic_DNA"/>
</dbReference>
<reference evidence="5 6" key="1">
    <citation type="journal article" date="2022" name="Evol. Bioinform. Online">
        <title>Draft Genome Sequence of Oceanobacillus jordanicus Strain GSFE11, a Halotolerant Plant Growth-Promoting Bacterial Endophyte Isolated From the Jordan Valley.</title>
        <authorList>
            <person name="Alhindi T."/>
            <person name="Albdaiwi R."/>
        </authorList>
    </citation>
    <scope>NUCLEOTIDE SEQUENCE [LARGE SCALE GENOMIC DNA]</scope>
    <source>
        <strain evidence="5 6">GSFE11</strain>
    </source>
</reference>
<sequence>MLTTERQSIIIDLLKEKQTVTIQEMIEATNASESTIRRDLTDLENKKMLTRIHGGATWTEQKIREMSILEKSTKNLQDKKRIAQHAASLVEDGDCIFLDAGTTTFQMIPFLQHKDIVVVTNGINLVERLMEHDLAAYLTGGKIKAKTSALVGSQAIESIKNYRFDKCFLGVNGFDLKFGYTTPDPEEASVKQHAANFAKKAYALADHSKLRTVSFAKIFDLDEAILITRNLPEQIKSEFNAMKTVEVIHI</sequence>
<dbReference type="PANTHER" id="PTHR30363">
    <property type="entry name" value="HTH-TYPE TRANSCRIPTIONAL REGULATOR SRLR-RELATED"/>
    <property type="match status" value="1"/>
</dbReference>
<organism evidence="5 6">
    <name type="scientific">Oceanobacillus jordanicus</name>
    <dbReference type="NCBI Taxonomy" id="2867266"/>
    <lineage>
        <taxon>Bacteria</taxon>
        <taxon>Bacillati</taxon>
        <taxon>Bacillota</taxon>
        <taxon>Bacilli</taxon>
        <taxon>Bacillales</taxon>
        <taxon>Bacillaceae</taxon>
        <taxon>Oceanobacillus</taxon>
    </lineage>
</organism>
<dbReference type="InterPro" id="IPR050313">
    <property type="entry name" value="Carb_Metab_HTH_regulators"/>
</dbReference>
<evidence type="ECO:0000313" key="5">
    <source>
        <dbReference type="EMBL" id="MCG3419273.1"/>
    </source>
</evidence>
<dbReference type="PANTHER" id="PTHR30363:SF56">
    <property type="entry name" value="TRANSCRIPTIONAL REGULATOR, DEOR FAMILY"/>
    <property type="match status" value="1"/>
</dbReference>
<comment type="caution">
    <text evidence="5">The sequence shown here is derived from an EMBL/GenBank/DDBJ whole genome shotgun (WGS) entry which is preliminary data.</text>
</comment>
<dbReference type="InterPro" id="IPR014036">
    <property type="entry name" value="DeoR-like_C"/>
</dbReference>
<dbReference type="Gene3D" id="1.10.10.10">
    <property type="entry name" value="Winged helix-like DNA-binding domain superfamily/Winged helix DNA-binding domain"/>
    <property type="match status" value="1"/>
</dbReference>
<name>A0AAW5B3S2_9BACI</name>
<dbReference type="RefSeq" id="WP_106895628.1">
    <property type="nucleotide sequence ID" value="NZ_JAIFZM010000006.1"/>
</dbReference>
<dbReference type="Gene3D" id="3.40.50.1360">
    <property type="match status" value="1"/>
</dbReference>
<evidence type="ECO:0000256" key="2">
    <source>
        <dbReference type="ARBA" id="ARBA00023125"/>
    </source>
</evidence>
<dbReference type="PRINTS" id="PR00037">
    <property type="entry name" value="HTHLACR"/>
</dbReference>
<dbReference type="InterPro" id="IPR001034">
    <property type="entry name" value="DeoR_HTH"/>
</dbReference>
<feature type="domain" description="HTH deoR-type" evidence="4">
    <location>
        <begin position="3"/>
        <end position="58"/>
    </location>
</feature>
<keyword evidence="1" id="KW-0805">Transcription regulation</keyword>
<protein>
    <submittedName>
        <fullName evidence="5">DeoR/GlpR family DNA-binding transcription regulator</fullName>
    </submittedName>
</protein>